<name>A0A839HTU7_9BURK</name>
<gene>
    <name evidence="5" type="ORF">H4F90_14640</name>
</gene>
<feature type="signal peptide" evidence="3">
    <location>
        <begin position="1"/>
        <end position="19"/>
    </location>
</feature>
<evidence type="ECO:0000313" key="5">
    <source>
        <dbReference type="EMBL" id="MBB1163208.1"/>
    </source>
</evidence>
<evidence type="ECO:0000256" key="1">
    <source>
        <dbReference type="ARBA" id="ARBA00022531"/>
    </source>
</evidence>
<proteinExistence type="predicted"/>
<dbReference type="AlphaFoldDB" id="A0A839HTU7"/>
<accession>A0A839HTU7</accession>
<evidence type="ECO:0000313" key="6">
    <source>
        <dbReference type="Proteomes" id="UP000586093"/>
    </source>
</evidence>
<dbReference type="Gene3D" id="2.130.10.10">
    <property type="entry name" value="YVTN repeat-like/Quinoprotein amine dehydrogenase"/>
    <property type="match status" value="2"/>
</dbReference>
<dbReference type="Pfam" id="PF14870">
    <property type="entry name" value="PSII_BNR"/>
    <property type="match status" value="1"/>
</dbReference>
<sequence>MAVAALLGAVLLLGGCAPAPDMRPVQAERSKPVQRFDSFQSAASNGRWIVAGAAGGVIVASADAGASWTRHVLPQPSSIVAMTACPDGSFAALDFYKKVWVADAEVAAWTPRPLPSPSDVLALSCDPANRLWVAGAHTTLMVSADRGANWQRQDLGEDAILTSVQFIDERHAVATGEFGTVLRSRDAGASWQKAAPMPGEFYPYATLFIDGQTGWASGLAGVILATTDGGNTWAPQDNPSGVPIYALLKLGDRVYGVGAGGRMVTQRGGQWQRFEPGAHAVSQPVAGAALDARSLFVAGAGGALAVIKLPEPLTLAASLPRQAD</sequence>
<dbReference type="GO" id="GO:0009523">
    <property type="term" value="C:photosystem II"/>
    <property type="evidence" value="ECO:0007669"/>
    <property type="project" value="UniProtKB-KW"/>
</dbReference>
<dbReference type="EMBL" id="JACIVI010000007">
    <property type="protein sequence ID" value="MBB1163208.1"/>
    <property type="molecule type" value="Genomic_DNA"/>
</dbReference>
<keyword evidence="6" id="KW-1185">Reference proteome</keyword>
<dbReference type="InterPro" id="IPR028203">
    <property type="entry name" value="PSII_CF48-like_dom"/>
</dbReference>
<keyword evidence="1" id="KW-0602">Photosynthesis</keyword>
<dbReference type="InterPro" id="IPR015943">
    <property type="entry name" value="WD40/YVTN_repeat-like_dom_sf"/>
</dbReference>
<dbReference type="PANTHER" id="PTHR47199:SF2">
    <property type="entry name" value="PHOTOSYSTEM II STABILITY_ASSEMBLY FACTOR HCF136, CHLOROPLASTIC"/>
    <property type="match status" value="1"/>
</dbReference>
<evidence type="ECO:0000259" key="4">
    <source>
        <dbReference type="Pfam" id="PF14870"/>
    </source>
</evidence>
<keyword evidence="3" id="KW-0732">Signal</keyword>
<protein>
    <recommendedName>
        <fullName evidence="4">Photosynthesis system II assembly factor Ycf48/Hcf136-like domain-containing protein</fullName>
    </recommendedName>
</protein>
<keyword evidence="2" id="KW-0604">Photosystem II</keyword>
<evidence type="ECO:0000256" key="2">
    <source>
        <dbReference type="ARBA" id="ARBA00023276"/>
    </source>
</evidence>
<dbReference type="SUPFAM" id="SSF110296">
    <property type="entry name" value="Oligoxyloglucan reducing end-specific cellobiohydrolase"/>
    <property type="match status" value="1"/>
</dbReference>
<dbReference type="Proteomes" id="UP000586093">
    <property type="component" value="Unassembled WGS sequence"/>
</dbReference>
<organism evidence="5 6">
    <name type="scientific">Aquariibacter albus</name>
    <dbReference type="NCBI Taxonomy" id="2759899"/>
    <lineage>
        <taxon>Bacteria</taxon>
        <taxon>Pseudomonadati</taxon>
        <taxon>Pseudomonadota</taxon>
        <taxon>Betaproteobacteria</taxon>
        <taxon>Burkholderiales</taxon>
        <taxon>Sphaerotilaceae</taxon>
        <taxon>Aquariibacter</taxon>
    </lineage>
</organism>
<feature type="domain" description="Photosynthesis system II assembly factor Ycf48/Hcf136-like" evidence="4">
    <location>
        <begin position="149"/>
        <end position="234"/>
    </location>
</feature>
<reference evidence="5 6" key="1">
    <citation type="submission" date="2020-08" db="EMBL/GenBank/DDBJ databases">
        <title>Aquariorum lacteus gen. nov., sp. nov., a new member of the family Comamonadaceae, isolated from freshwater aquarium.</title>
        <authorList>
            <person name="Chun S.-J."/>
        </authorList>
    </citation>
    <scope>NUCLEOTIDE SEQUENCE [LARGE SCALE GENOMIC DNA]</scope>
    <source>
        <strain evidence="5 6">SJAQ100</strain>
    </source>
</reference>
<evidence type="ECO:0000256" key="3">
    <source>
        <dbReference type="SAM" id="SignalP"/>
    </source>
</evidence>
<dbReference type="PANTHER" id="PTHR47199">
    <property type="entry name" value="PHOTOSYSTEM II STABILITY/ASSEMBLY FACTOR HCF136, CHLOROPLASTIC"/>
    <property type="match status" value="1"/>
</dbReference>
<dbReference type="GO" id="GO:0015979">
    <property type="term" value="P:photosynthesis"/>
    <property type="evidence" value="ECO:0007669"/>
    <property type="project" value="UniProtKB-KW"/>
</dbReference>
<feature type="chain" id="PRO_5032910775" description="Photosynthesis system II assembly factor Ycf48/Hcf136-like domain-containing protein" evidence="3">
    <location>
        <begin position="20"/>
        <end position="324"/>
    </location>
</feature>
<comment type="caution">
    <text evidence="5">The sequence shown here is derived from an EMBL/GenBank/DDBJ whole genome shotgun (WGS) entry which is preliminary data.</text>
</comment>